<organism evidence="4 5">
    <name type="scientific">Oleomonas cavernae</name>
    <dbReference type="NCBI Taxonomy" id="2320859"/>
    <lineage>
        <taxon>Bacteria</taxon>
        <taxon>Pseudomonadati</taxon>
        <taxon>Pseudomonadota</taxon>
        <taxon>Alphaproteobacteria</taxon>
        <taxon>Acetobacterales</taxon>
        <taxon>Acetobacteraceae</taxon>
        <taxon>Oleomonas</taxon>
    </lineage>
</organism>
<comment type="caution">
    <text evidence="4">The sequence shown here is derived from an EMBL/GenBank/DDBJ whole genome shotgun (WGS) entry which is preliminary data.</text>
</comment>
<gene>
    <name evidence="4" type="primary">ybgF</name>
    <name evidence="1" type="synonym">cpoB</name>
    <name evidence="4" type="ORF">D3874_27045</name>
</gene>
<dbReference type="HAMAP" id="MF_02066">
    <property type="entry name" value="CpoB"/>
    <property type="match status" value="1"/>
</dbReference>
<dbReference type="NCBIfam" id="TIGR02795">
    <property type="entry name" value="tol_pal_ybgF"/>
    <property type="match status" value="1"/>
</dbReference>
<keyword evidence="1" id="KW-0132">Cell division</keyword>
<comment type="function">
    <text evidence="1">Mediates coordination of peptidoglycan synthesis and outer membrane constriction during cell division.</text>
</comment>
<dbReference type="InterPro" id="IPR034706">
    <property type="entry name" value="CpoB"/>
</dbReference>
<dbReference type="InterPro" id="IPR014162">
    <property type="entry name" value="CpoB_C"/>
</dbReference>
<dbReference type="Proteomes" id="UP000284605">
    <property type="component" value="Unassembled WGS sequence"/>
</dbReference>
<dbReference type="GO" id="GO:0030288">
    <property type="term" value="C:outer membrane-bounded periplasmic space"/>
    <property type="evidence" value="ECO:0007669"/>
    <property type="project" value="UniProtKB-UniRule"/>
</dbReference>
<evidence type="ECO:0000256" key="1">
    <source>
        <dbReference type="HAMAP-Rule" id="MF_02066"/>
    </source>
</evidence>
<name>A0A418VUC8_9PROT</name>
<dbReference type="InterPro" id="IPR019734">
    <property type="entry name" value="TPR_rpt"/>
</dbReference>
<feature type="compositionally biased region" description="Low complexity" evidence="3">
    <location>
        <begin position="106"/>
        <end position="120"/>
    </location>
</feature>
<dbReference type="PROSITE" id="PS50005">
    <property type="entry name" value="TPR"/>
    <property type="match status" value="1"/>
</dbReference>
<proteinExistence type="inferred from homology"/>
<keyword evidence="1" id="KW-0574">Periplasm</keyword>
<keyword evidence="5" id="KW-1185">Reference proteome</keyword>
<dbReference type="Pfam" id="PF13432">
    <property type="entry name" value="TPR_16"/>
    <property type="match status" value="1"/>
</dbReference>
<dbReference type="Gene3D" id="1.25.40.10">
    <property type="entry name" value="Tetratricopeptide repeat domain"/>
    <property type="match status" value="1"/>
</dbReference>
<sequence length="283" mass="29138">MAGLAWPALAQAPADLGALREQLAQMSQTVTELHLAQSTVAPGAAAQLELRLSALEEEIRRMTGKIEEAQNSAEQVDAKLKNLQEDTEFRLNRLEQATGVLAGGAPAAGAGAAGAGAAPAPSSPPPATTAAATPAAPPPATGGGNPGGPSPASSSPAALTAYDKALGSLRRGEYDQAEGELKSFIAAFGSDKLAGNAQYWLGETYYVRGNYDLAAKAFLDGIKTYPGSAKAPDSFLKLGMSLIQMNQKDKGCQVLAELPTRYADASQTIKSRADRERKAAGCP</sequence>
<keyword evidence="2" id="KW-0802">TPR repeat</keyword>
<dbReference type="AlphaFoldDB" id="A0A418VUC8"/>
<dbReference type="SUPFAM" id="SSF48452">
    <property type="entry name" value="TPR-like"/>
    <property type="match status" value="1"/>
</dbReference>
<feature type="repeat" description="TPR" evidence="2">
    <location>
        <begin position="195"/>
        <end position="228"/>
    </location>
</feature>
<evidence type="ECO:0000256" key="2">
    <source>
        <dbReference type="PROSITE-ProRule" id="PRU00339"/>
    </source>
</evidence>
<comment type="similarity">
    <text evidence="1">Belongs to the CpoB family.</text>
</comment>
<protein>
    <recommendedName>
        <fullName evidence="1">Cell division coordinator CpoB</fullName>
    </recommendedName>
</protein>
<dbReference type="InterPro" id="IPR011990">
    <property type="entry name" value="TPR-like_helical_dom_sf"/>
</dbReference>
<evidence type="ECO:0000313" key="5">
    <source>
        <dbReference type="Proteomes" id="UP000284605"/>
    </source>
</evidence>
<dbReference type="GO" id="GO:0043093">
    <property type="term" value="P:FtsZ-dependent cytokinesis"/>
    <property type="evidence" value="ECO:0007669"/>
    <property type="project" value="UniProtKB-UniRule"/>
</dbReference>
<keyword evidence="1" id="KW-0175">Coiled coil</keyword>
<keyword evidence="1" id="KW-0732">Signal</keyword>
<dbReference type="EMBL" id="QYUK01000016">
    <property type="protein sequence ID" value="RJF80749.1"/>
    <property type="molecule type" value="Genomic_DNA"/>
</dbReference>
<feature type="coiled-coil region" evidence="1">
    <location>
        <begin position="45"/>
        <end position="86"/>
    </location>
</feature>
<evidence type="ECO:0000313" key="4">
    <source>
        <dbReference type="EMBL" id="RJF80749.1"/>
    </source>
</evidence>
<accession>A0A418VUC8</accession>
<evidence type="ECO:0000256" key="3">
    <source>
        <dbReference type="SAM" id="MobiDB-lite"/>
    </source>
</evidence>
<reference evidence="4 5" key="1">
    <citation type="submission" date="2018-09" db="EMBL/GenBank/DDBJ databases">
        <authorList>
            <person name="Zhu H."/>
        </authorList>
    </citation>
    <scope>NUCLEOTIDE SEQUENCE [LARGE SCALE GENOMIC DNA]</scope>
    <source>
        <strain evidence="4 5">K1W22B-8</strain>
    </source>
</reference>
<comment type="subcellular location">
    <subcellularLocation>
        <location evidence="1">Periplasm</location>
    </subcellularLocation>
</comment>
<dbReference type="Pfam" id="PF13174">
    <property type="entry name" value="TPR_6"/>
    <property type="match status" value="1"/>
</dbReference>
<feature type="region of interest" description="Disordered" evidence="3">
    <location>
        <begin position="106"/>
        <end position="157"/>
    </location>
</feature>
<keyword evidence="1" id="KW-0131">Cell cycle</keyword>